<evidence type="ECO:0000313" key="2">
    <source>
        <dbReference type="EMBL" id="KDO26277.1"/>
    </source>
</evidence>
<dbReference type="KEGG" id="spar:SPRG_08352"/>
<dbReference type="EMBL" id="KK583225">
    <property type="protein sequence ID" value="KDO26277.1"/>
    <property type="molecule type" value="Genomic_DNA"/>
</dbReference>
<evidence type="ECO:0000256" key="1">
    <source>
        <dbReference type="SAM" id="SignalP"/>
    </source>
</evidence>
<protein>
    <submittedName>
        <fullName evidence="2">Uncharacterized protein</fullName>
    </submittedName>
</protein>
<keyword evidence="1" id="KW-0732">Signal</keyword>
<dbReference type="AlphaFoldDB" id="A0A067CHJ7"/>
<organism evidence="2 3">
    <name type="scientific">Saprolegnia parasitica (strain CBS 223.65)</name>
    <dbReference type="NCBI Taxonomy" id="695850"/>
    <lineage>
        <taxon>Eukaryota</taxon>
        <taxon>Sar</taxon>
        <taxon>Stramenopiles</taxon>
        <taxon>Oomycota</taxon>
        <taxon>Saprolegniomycetes</taxon>
        <taxon>Saprolegniales</taxon>
        <taxon>Saprolegniaceae</taxon>
        <taxon>Saprolegnia</taxon>
    </lineage>
</organism>
<feature type="chain" id="PRO_5001638506" evidence="1">
    <location>
        <begin position="32"/>
        <end position="166"/>
    </location>
</feature>
<accession>A0A067CHJ7</accession>
<dbReference type="VEuPathDB" id="FungiDB:SPRG_08352"/>
<feature type="signal peptide" evidence="1">
    <location>
        <begin position="1"/>
        <end position="31"/>
    </location>
</feature>
<dbReference type="GeneID" id="24130578"/>
<name>A0A067CHJ7_SAPPC</name>
<keyword evidence="3" id="KW-1185">Reference proteome</keyword>
<proteinExistence type="predicted"/>
<evidence type="ECO:0000313" key="3">
    <source>
        <dbReference type="Proteomes" id="UP000030745"/>
    </source>
</evidence>
<dbReference type="Proteomes" id="UP000030745">
    <property type="component" value="Unassembled WGS sequence"/>
</dbReference>
<dbReference type="RefSeq" id="XP_012202983.1">
    <property type="nucleotide sequence ID" value="XM_012347593.1"/>
</dbReference>
<gene>
    <name evidence="2" type="ORF">SPRG_08352</name>
</gene>
<sequence>MWSRSGAGSTQPKSLSVAAVASLLWLAHARGGSPWKAPGPLLPPPALALVPYVALSRKLVVRQKAMTARHLAALTYLHAHAPSMVLSYVSKLVARVANAPILQAKWRRVLDELCCAMQTTFPTAMDALLSQDWKRPLETTGKEPPPAPRLTRHDVEIVEMRWMGRG</sequence>
<reference evidence="2 3" key="1">
    <citation type="journal article" date="2013" name="PLoS Genet.">
        <title>Distinctive expansion of potential virulence genes in the genome of the oomycete fish pathogen Saprolegnia parasitica.</title>
        <authorList>
            <person name="Jiang R.H."/>
            <person name="de Bruijn I."/>
            <person name="Haas B.J."/>
            <person name="Belmonte R."/>
            <person name="Lobach L."/>
            <person name="Christie J."/>
            <person name="van den Ackerveken G."/>
            <person name="Bottin A."/>
            <person name="Bulone V."/>
            <person name="Diaz-Moreno S.M."/>
            <person name="Dumas B."/>
            <person name="Fan L."/>
            <person name="Gaulin E."/>
            <person name="Govers F."/>
            <person name="Grenville-Briggs L.J."/>
            <person name="Horner N.R."/>
            <person name="Levin J.Z."/>
            <person name="Mammella M."/>
            <person name="Meijer H.J."/>
            <person name="Morris P."/>
            <person name="Nusbaum C."/>
            <person name="Oome S."/>
            <person name="Phillips A.J."/>
            <person name="van Rooyen D."/>
            <person name="Rzeszutek E."/>
            <person name="Saraiva M."/>
            <person name="Secombes C.J."/>
            <person name="Seidl M.F."/>
            <person name="Snel B."/>
            <person name="Stassen J.H."/>
            <person name="Sykes S."/>
            <person name="Tripathy S."/>
            <person name="van den Berg H."/>
            <person name="Vega-Arreguin J.C."/>
            <person name="Wawra S."/>
            <person name="Young S.K."/>
            <person name="Zeng Q."/>
            <person name="Dieguez-Uribeondo J."/>
            <person name="Russ C."/>
            <person name="Tyler B.M."/>
            <person name="van West P."/>
        </authorList>
    </citation>
    <scope>NUCLEOTIDE SEQUENCE [LARGE SCALE GENOMIC DNA]</scope>
    <source>
        <strain evidence="2 3">CBS 223.65</strain>
    </source>
</reference>
<dbReference type="OrthoDB" id="10652449at2759"/>